<gene>
    <name evidence="2" type="ORF">Ocin01_01266</name>
</gene>
<comment type="caution">
    <text evidence="2">The sequence shown here is derived from an EMBL/GenBank/DDBJ whole genome shotgun (WGS) entry which is preliminary data.</text>
</comment>
<dbReference type="Proteomes" id="UP000094527">
    <property type="component" value="Unassembled WGS sequence"/>
</dbReference>
<organism evidence="2 3">
    <name type="scientific">Orchesella cincta</name>
    <name type="common">Springtail</name>
    <name type="synonym">Podura cincta</name>
    <dbReference type="NCBI Taxonomy" id="48709"/>
    <lineage>
        <taxon>Eukaryota</taxon>
        <taxon>Metazoa</taxon>
        <taxon>Ecdysozoa</taxon>
        <taxon>Arthropoda</taxon>
        <taxon>Hexapoda</taxon>
        <taxon>Collembola</taxon>
        <taxon>Entomobryomorpha</taxon>
        <taxon>Entomobryoidea</taxon>
        <taxon>Orchesellidae</taxon>
        <taxon>Orchesellinae</taxon>
        <taxon>Orchesella</taxon>
    </lineage>
</organism>
<feature type="compositionally biased region" description="Basic and acidic residues" evidence="1">
    <location>
        <begin position="338"/>
        <end position="353"/>
    </location>
</feature>
<feature type="compositionally biased region" description="Basic and acidic residues" evidence="1">
    <location>
        <begin position="1"/>
        <end position="11"/>
    </location>
</feature>
<dbReference type="EMBL" id="LJIJ01000023">
    <property type="protein sequence ID" value="ODN05428.1"/>
    <property type="molecule type" value="Genomic_DNA"/>
</dbReference>
<name>A0A1D2NJG9_ORCCI</name>
<evidence type="ECO:0000313" key="3">
    <source>
        <dbReference type="Proteomes" id="UP000094527"/>
    </source>
</evidence>
<feature type="region of interest" description="Disordered" evidence="1">
    <location>
        <begin position="329"/>
        <end position="359"/>
    </location>
</feature>
<proteinExistence type="predicted"/>
<feature type="region of interest" description="Disordered" evidence="1">
    <location>
        <begin position="1"/>
        <end position="20"/>
    </location>
</feature>
<evidence type="ECO:0000256" key="1">
    <source>
        <dbReference type="SAM" id="MobiDB-lite"/>
    </source>
</evidence>
<keyword evidence="3" id="KW-1185">Reference proteome</keyword>
<evidence type="ECO:0000313" key="2">
    <source>
        <dbReference type="EMBL" id="ODN05428.1"/>
    </source>
</evidence>
<accession>A0A1D2NJG9</accession>
<reference evidence="2 3" key="1">
    <citation type="journal article" date="2016" name="Genome Biol. Evol.">
        <title>Gene Family Evolution Reflects Adaptation to Soil Environmental Stressors in the Genome of the Collembolan Orchesella cincta.</title>
        <authorList>
            <person name="Faddeeva-Vakhrusheva A."/>
            <person name="Derks M.F."/>
            <person name="Anvar S.Y."/>
            <person name="Agamennone V."/>
            <person name="Suring W."/>
            <person name="Smit S."/>
            <person name="van Straalen N.M."/>
            <person name="Roelofs D."/>
        </authorList>
    </citation>
    <scope>NUCLEOTIDE SEQUENCE [LARGE SCALE GENOMIC DNA]</scope>
    <source>
        <tissue evidence="2">Mixed pool</tissue>
    </source>
</reference>
<sequence>MDARDEEEHVTEQSPQVYEQIEDPFRLAKVGDACRNETKAGLDLVCHKDAEKTPRSEINSMFDDWYHSTDSIPNSPLESDFENPIPDRLLGGDAGNHELESGESCMATNFGTEYLSGAINEFLSNDLFLNVAALSSAGIYEGTPENLNPVNESSSETGGSVNPLLEDVNIAYITNKQDEFCRSSPRITHVDSELDYSNSVSGEVETVLEKQRDYAPPVLTLGSYSVMNIADFLTQSDDPEEVHRDSFPENEVENSISELYAQPKVNEYETPKVDLTSIEKDYHETLDDDHKNSNTTYEQSEINGIPDAVAESHFPSNVSEEQDISSKFFENSNAPFNDVDKQSQENTYEMRQDESDENQAFKTGTANNQSAVESINDDSQHTNTALEGENKSPEEVLLEPLTDSNFNMESLEDLIKAEIDTMKNSLVYSETLGLEVISPEHNVPIDAAINHSIWPEQENYAPNGAIFAVVNDLLHQLEDRDIDIKHENEEPFLYTSDIHNDNAEDKTEILPSKMTNPYDVHELSDFVYGFPSVASTAADISSSSMIFEEITNSPSFIEEIDLLHIDYETPELQEETANHAQGINPVVFTHNMCNIENRESVLDESEDQFQFNLRTVVHSEPTIDNCSVPECVTTDKKVEMEEEPEVEMVKATETAECSERGDELSKTLSAFLADHVFQDAVERSFADSDENNEKPLYDGDNGLLADSSEPAISRDHCDEVYEYESCIDNDMLPSFVGSSVIQPDKVVDVEYTNASISGDPSCCIEEIEWKASVTANLSVKADTVDVVDSLLVENDLSFYEDTVNKNDSKIPLSTEEKLEANSTTEFSRDCMLEDVLEIPVRDCVETNVPNESFVFYQTENCNSNQVESDIIAQPVEEQDKIETVSENSETVFHETKLEDTLTPEIISGIPYSDDETLKQSDDGNMNYVNDEYSGDCKLSCKNLATQLDVSDEKMVELEHTQNEQMNGEDDFTKNNNLSGITGSDKIQQLYDEETIVNATSEYSSRNSTVPATELTITDQLNGYNKTDDDPTLLITSLANDVTSLEEFKPLDNNADVVMEIPPEVSCPSDFQESSNVANNDMSYEEDFDSEAHKIHDSRPLNDKPEPILQDCSWDNDCQSVNNTDLELIAVPDIPRSDSILVAPEEKVVDKIQIGNERFEDFETPELTENDDIESLDTEEVQDITPENQFVDVSVPHSNQVAPLCTIPEGASVNYSDPEETSSFGKNCTSVKSFHKLSPPNVQKSGSLTELVKDSQIMSPTSRSQCPKVGAKCVDFTPSETDHDNLESNTNVVDDGMFLDFDPESKYQELLQVDKPANDSSSLSSVSTSMTPVESNIVLKDSHQLNNIKKENKFEEIELHENSSMKPNSQKAGILSRIRNWLYYITSVFRRPRRI</sequence>
<protein>
    <submittedName>
        <fullName evidence="2">Uncharacterized protein</fullName>
    </submittedName>
</protein>
<feature type="region of interest" description="Disordered" evidence="1">
    <location>
        <begin position="373"/>
        <end position="395"/>
    </location>
</feature>